<name>A0A7Z2JHR2_9BURK</name>
<gene>
    <name evidence="2" type="ORF">FAZ98_24730</name>
</gene>
<dbReference type="Proteomes" id="UP000433577">
    <property type="component" value="Chromosome 3"/>
</dbReference>
<protein>
    <recommendedName>
        <fullName evidence="4">Transmembrane protein</fullName>
    </recommendedName>
</protein>
<keyword evidence="1" id="KW-1133">Transmembrane helix</keyword>
<proteinExistence type="predicted"/>
<sequence length="166" mass="18184">MKRFFCWAIFFIANLAGGWFLAHLYDAIPINMPSSVDGFLRASLTLFHRSDLANPDDMEVLALLLYWLATSALLGVFLLSSKAFLRWEPPSPSASFLLAAITGGWFAECAAITFIGPISRVFASLDSEPAVHTALIEYGFGATILVGVLLIVGGKALRRVKRRPLH</sequence>
<evidence type="ECO:0008006" key="4">
    <source>
        <dbReference type="Google" id="ProtNLM"/>
    </source>
</evidence>
<reference evidence="2 3" key="1">
    <citation type="submission" date="2019-12" db="EMBL/GenBank/DDBJ databases">
        <title>Paraburkholderia acidiphila 7Q-K02 sp. nov and Paraburkholderia acidisoli DHF22 sp. nov., two strains isolated from forest soil.</title>
        <authorList>
            <person name="Gao Z."/>
            <person name="Qiu L."/>
        </authorList>
    </citation>
    <scope>NUCLEOTIDE SEQUENCE [LARGE SCALE GENOMIC DNA]</scope>
    <source>
        <strain evidence="2 3">DHF22</strain>
    </source>
</reference>
<keyword evidence="3" id="KW-1185">Reference proteome</keyword>
<keyword evidence="1" id="KW-0812">Transmembrane</keyword>
<dbReference type="EMBL" id="CP046915">
    <property type="protein sequence ID" value="QGZ65001.1"/>
    <property type="molecule type" value="Genomic_DNA"/>
</dbReference>
<dbReference type="KEGG" id="pacs:FAZ98_24730"/>
<feature type="transmembrane region" description="Helical" evidence="1">
    <location>
        <begin position="138"/>
        <end position="157"/>
    </location>
</feature>
<dbReference type="AlphaFoldDB" id="A0A7Z2JHR2"/>
<evidence type="ECO:0000313" key="3">
    <source>
        <dbReference type="Proteomes" id="UP000433577"/>
    </source>
</evidence>
<accession>A0A7Z2JHR2</accession>
<evidence type="ECO:0000256" key="1">
    <source>
        <dbReference type="SAM" id="Phobius"/>
    </source>
</evidence>
<dbReference type="RefSeq" id="WP_158954986.1">
    <property type="nucleotide sequence ID" value="NZ_CP046915.1"/>
</dbReference>
<feature type="transmembrane region" description="Helical" evidence="1">
    <location>
        <begin position="64"/>
        <end position="85"/>
    </location>
</feature>
<dbReference type="OrthoDB" id="9029535at2"/>
<keyword evidence="1" id="KW-0472">Membrane</keyword>
<evidence type="ECO:0000313" key="2">
    <source>
        <dbReference type="EMBL" id="QGZ65001.1"/>
    </source>
</evidence>
<feature type="transmembrane region" description="Helical" evidence="1">
    <location>
        <begin position="97"/>
        <end position="118"/>
    </location>
</feature>
<organism evidence="2 3">
    <name type="scientific">Paraburkholderia acidisoli</name>
    <dbReference type="NCBI Taxonomy" id="2571748"/>
    <lineage>
        <taxon>Bacteria</taxon>
        <taxon>Pseudomonadati</taxon>
        <taxon>Pseudomonadota</taxon>
        <taxon>Betaproteobacteria</taxon>
        <taxon>Burkholderiales</taxon>
        <taxon>Burkholderiaceae</taxon>
        <taxon>Paraburkholderia</taxon>
    </lineage>
</organism>